<dbReference type="EMBL" id="AYGX02000046">
    <property type="protein sequence ID" value="KRO28344.1"/>
    <property type="molecule type" value="Genomic_DNA"/>
</dbReference>
<feature type="domain" description="HTH merR-type" evidence="2">
    <location>
        <begin position="14"/>
        <end position="83"/>
    </location>
</feature>
<dbReference type="GO" id="GO:0003700">
    <property type="term" value="F:DNA-binding transcription factor activity"/>
    <property type="evidence" value="ECO:0007669"/>
    <property type="project" value="InterPro"/>
</dbReference>
<proteinExistence type="predicted"/>
<name>A0A0R2NRP0_9LACO</name>
<evidence type="ECO:0000313" key="3">
    <source>
        <dbReference type="EMBL" id="KRO28344.1"/>
    </source>
</evidence>
<dbReference type="InterPro" id="IPR047057">
    <property type="entry name" value="MerR_fam"/>
</dbReference>
<dbReference type="GO" id="GO:0003677">
    <property type="term" value="F:DNA binding"/>
    <property type="evidence" value="ECO:0007669"/>
    <property type="project" value="UniProtKB-KW"/>
</dbReference>
<dbReference type="InterPro" id="IPR009061">
    <property type="entry name" value="DNA-bd_dom_put_sf"/>
</dbReference>
<accession>A0A0R2NRP0</accession>
<keyword evidence="4" id="KW-1185">Reference proteome</keyword>
<gene>
    <name evidence="3" type="ORF">DY78_GL002474</name>
</gene>
<organism evidence="3 4">
    <name type="scientific">Lactiplantibacillus fabifermentans DSM 21115</name>
    <dbReference type="NCBI Taxonomy" id="1413187"/>
    <lineage>
        <taxon>Bacteria</taxon>
        <taxon>Bacillati</taxon>
        <taxon>Bacillota</taxon>
        <taxon>Bacilli</taxon>
        <taxon>Lactobacillales</taxon>
        <taxon>Lactobacillaceae</taxon>
        <taxon>Lactiplantibacillus</taxon>
    </lineage>
</organism>
<evidence type="ECO:0000313" key="4">
    <source>
        <dbReference type="Proteomes" id="UP000050920"/>
    </source>
</evidence>
<dbReference type="PANTHER" id="PTHR30204:SF82">
    <property type="entry name" value="TRANSCRIPTIONAL REGULATOR, MERR FAMILY"/>
    <property type="match status" value="1"/>
</dbReference>
<dbReference type="SUPFAM" id="SSF46955">
    <property type="entry name" value="Putative DNA-binding domain"/>
    <property type="match status" value="1"/>
</dbReference>
<dbReference type="Pfam" id="PF13411">
    <property type="entry name" value="MerR_1"/>
    <property type="match status" value="1"/>
</dbReference>
<dbReference type="InterPro" id="IPR000551">
    <property type="entry name" value="MerR-type_HTH_dom"/>
</dbReference>
<sequence length="179" mass="20170">MILTKSIKGGQTMAYSIGQVAQKLGVTVDTLRYYDKSGLLPFVKRNAAGRRVFTDNDVHLMQTIMCLKNAGVPVNEIATFVQLRLQGDASLNERYQLLTDHEQNLQAKILDLQETLAYLQYKKWYYETAVAANTETIHFVPGTNEVKPELAREYQAHLKATGQTEELAMFTDVVDLPEA</sequence>
<dbReference type="AlphaFoldDB" id="A0A0R2NRP0"/>
<keyword evidence="1" id="KW-0238">DNA-binding</keyword>
<comment type="caution">
    <text evidence="3">The sequence shown here is derived from an EMBL/GenBank/DDBJ whole genome shotgun (WGS) entry which is preliminary data.</text>
</comment>
<dbReference type="Proteomes" id="UP000050920">
    <property type="component" value="Unassembled WGS sequence"/>
</dbReference>
<dbReference type="PROSITE" id="PS50937">
    <property type="entry name" value="HTH_MERR_2"/>
    <property type="match status" value="1"/>
</dbReference>
<evidence type="ECO:0000259" key="2">
    <source>
        <dbReference type="PROSITE" id="PS50937"/>
    </source>
</evidence>
<dbReference type="PANTHER" id="PTHR30204">
    <property type="entry name" value="REDOX-CYCLING DRUG-SENSING TRANSCRIPTIONAL ACTIVATOR SOXR"/>
    <property type="match status" value="1"/>
</dbReference>
<dbReference type="SMART" id="SM00422">
    <property type="entry name" value="HTH_MERR"/>
    <property type="match status" value="1"/>
</dbReference>
<dbReference type="PRINTS" id="PR00040">
    <property type="entry name" value="HTHMERR"/>
</dbReference>
<protein>
    <submittedName>
        <fullName evidence="3">Transcription regulator</fullName>
    </submittedName>
</protein>
<reference evidence="3 4" key="1">
    <citation type="journal article" date="2015" name="Genome Announc.">
        <title>Expanding the biotechnology potential of lactobacilli through comparative genomics of 213 strains and associated genera.</title>
        <authorList>
            <person name="Sun Z."/>
            <person name="Harris H.M."/>
            <person name="McCann A."/>
            <person name="Guo C."/>
            <person name="Argimon S."/>
            <person name="Zhang W."/>
            <person name="Yang X."/>
            <person name="Jeffery I.B."/>
            <person name="Cooney J.C."/>
            <person name="Kagawa T.F."/>
            <person name="Liu W."/>
            <person name="Song Y."/>
            <person name="Salvetti E."/>
            <person name="Wrobel A."/>
            <person name="Rasinkangas P."/>
            <person name="Parkhill J."/>
            <person name="Rea M.C."/>
            <person name="O'Sullivan O."/>
            <person name="Ritari J."/>
            <person name="Douillard F.P."/>
            <person name="Paul Ross R."/>
            <person name="Yang R."/>
            <person name="Briner A.E."/>
            <person name="Felis G.E."/>
            <person name="de Vos W.M."/>
            <person name="Barrangou R."/>
            <person name="Klaenhammer T.R."/>
            <person name="Caufield P.W."/>
            <person name="Cui Y."/>
            <person name="Zhang H."/>
            <person name="O'Toole P.W."/>
        </authorList>
    </citation>
    <scope>NUCLEOTIDE SEQUENCE [LARGE SCALE GENOMIC DNA]</scope>
    <source>
        <strain evidence="3 4">DSM 21115</strain>
    </source>
</reference>
<dbReference type="PROSITE" id="PS00552">
    <property type="entry name" value="HTH_MERR_1"/>
    <property type="match status" value="1"/>
</dbReference>
<dbReference type="CDD" id="cd01109">
    <property type="entry name" value="HTH_YyaN"/>
    <property type="match status" value="1"/>
</dbReference>
<evidence type="ECO:0000256" key="1">
    <source>
        <dbReference type="ARBA" id="ARBA00023125"/>
    </source>
</evidence>
<dbReference type="Gene3D" id="1.10.1660.10">
    <property type="match status" value="1"/>
</dbReference>